<dbReference type="OrthoDB" id="680903at2"/>
<name>A0A1H4G8Q8_9BACT</name>
<evidence type="ECO:0000313" key="2">
    <source>
        <dbReference type="EMBL" id="SEB05082.1"/>
    </source>
</evidence>
<accession>A0A1H4G8Q8</accession>
<dbReference type="STRING" id="408074.SAMN05660909_04981"/>
<proteinExistence type="predicted"/>
<dbReference type="PANTHER" id="PTHR12558">
    <property type="entry name" value="CELL DIVISION CYCLE 16,23,27"/>
    <property type="match status" value="1"/>
</dbReference>
<organism evidence="2 3">
    <name type="scientific">Chitinophaga terrae</name>
    <name type="common">ex Kim and Jung 2007</name>
    <dbReference type="NCBI Taxonomy" id="408074"/>
    <lineage>
        <taxon>Bacteria</taxon>
        <taxon>Pseudomonadati</taxon>
        <taxon>Bacteroidota</taxon>
        <taxon>Chitinophagia</taxon>
        <taxon>Chitinophagales</taxon>
        <taxon>Chitinophagaceae</taxon>
        <taxon>Chitinophaga</taxon>
    </lineage>
</organism>
<dbReference type="RefSeq" id="WP_089765223.1">
    <property type="nucleotide sequence ID" value="NZ_BKAT01000054.1"/>
</dbReference>
<dbReference type="InterPro" id="IPR011990">
    <property type="entry name" value="TPR-like_helical_dom_sf"/>
</dbReference>
<dbReference type="SUPFAM" id="SSF48452">
    <property type="entry name" value="TPR-like"/>
    <property type="match status" value="2"/>
</dbReference>
<keyword evidence="3" id="KW-1185">Reference proteome</keyword>
<evidence type="ECO:0000313" key="3">
    <source>
        <dbReference type="Proteomes" id="UP000199656"/>
    </source>
</evidence>
<sequence length="373" mass="42838">MKYSPILLCLLLALPTFAQQKIDKTAVMELLQNQQYQEALNYIKPRIDTGKIQDISLYAYTSFLAGHLKEAIEGYEKILSIDSNHITAHQYLASIYQDKPVYALPHYQRLAQLQPNNANALRQLAFCLFANKQPDTAFSFLEKAYLLNSADPKTAARLAEELADKKNYQRADSILCAFMEKDTTQTIVTMTAIRVAYWLKDYNRCATLGDQLIREGYCSPNTFSYVISAWYNLKQYDDCLRIYDYLNSNNSASEGIIYYAALANTELKNYAESNTLLQTCIDLAMSKSLDDYYAGKSVNYEGLKQYKAAIAALDTAWYLFRQPLRQYGIGRIYDVQLKNKPAAIRYYKRYLQTPSTGPQEKMIRKYLESYIGK</sequence>
<dbReference type="PANTHER" id="PTHR12558:SF13">
    <property type="entry name" value="CELL DIVISION CYCLE PROTEIN 27 HOMOLOG"/>
    <property type="match status" value="1"/>
</dbReference>
<dbReference type="Proteomes" id="UP000199656">
    <property type="component" value="Unassembled WGS sequence"/>
</dbReference>
<evidence type="ECO:0000256" key="1">
    <source>
        <dbReference type="SAM" id="SignalP"/>
    </source>
</evidence>
<feature type="chain" id="PRO_5011650736" evidence="1">
    <location>
        <begin position="19"/>
        <end position="373"/>
    </location>
</feature>
<keyword evidence="1" id="KW-0732">Signal</keyword>
<reference evidence="3" key="1">
    <citation type="submission" date="2016-10" db="EMBL/GenBank/DDBJ databases">
        <authorList>
            <person name="Varghese N."/>
            <person name="Submissions S."/>
        </authorList>
    </citation>
    <scope>NUCLEOTIDE SEQUENCE [LARGE SCALE GENOMIC DNA]</scope>
    <source>
        <strain evidence="3">DSM 23920</strain>
    </source>
</reference>
<protein>
    <submittedName>
        <fullName evidence="2">Tetratricopeptide repeat-containing protein</fullName>
    </submittedName>
</protein>
<dbReference type="Gene3D" id="1.25.40.10">
    <property type="entry name" value="Tetratricopeptide repeat domain"/>
    <property type="match status" value="3"/>
</dbReference>
<dbReference type="AlphaFoldDB" id="A0A1H4G8Q8"/>
<dbReference type="EMBL" id="FNRL01000033">
    <property type="protein sequence ID" value="SEB05082.1"/>
    <property type="molecule type" value="Genomic_DNA"/>
</dbReference>
<gene>
    <name evidence="2" type="ORF">SAMN05660909_04981</name>
</gene>
<feature type="signal peptide" evidence="1">
    <location>
        <begin position="1"/>
        <end position="18"/>
    </location>
</feature>